<feature type="transmembrane region" description="Helical" evidence="12">
    <location>
        <begin position="112"/>
        <end position="142"/>
    </location>
</feature>
<dbReference type="RefSeq" id="WP_038558342.1">
    <property type="nucleotide sequence ID" value="NZ_CP008876.1"/>
</dbReference>
<evidence type="ECO:0000256" key="8">
    <source>
        <dbReference type="ARBA" id="ARBA00022777"/>
    </source>
</evidence>
<feature type="domain" description="PTS EIIB type-1" evidence="13">
    <location>
        <begin position="5"/>
        <end position="87"/>
    </location>
</feature>
<gene>
    <name evidence="15" type="ORF">GZ22_02530</name>
</gene>
<dbReference type="AlphaFoldDB" id="A0A075LIC3"/>
<keyword evidence="7 12" id="KW-0812">Transmembrane</keyword>
<dbReference type="PANTHER" id="PTHR30175">
    <property type="entry name" value="PHOSPHOTRANSFERASE SYSTEM TRANSPORT PROTEIN"/>
    <property type="match status" value="1"/>
</dbReference>
<keyword evidence="3" id="KW-1003">Cell membrane</keyword>
<dbReference type="InterPro" id="IPR050558">
    <property type="entry name" value="PTS_Sugar-Specific_Components"/>
</dbReference>
<dbReference type="PROSITE" id="PS51103">
    <property type="entry name" value="PTS_EIIC_TYPE_1"/>
    <property type="match status" value="1"/>
</dbReference>
<reference evidence="15 16" key="1">
    <citation type="submission" date="2014-07" db="EMBL/GenBank/DDBJ databases">
        <title>Complete genome sequence of a moderately halophilic bacterium Terribacillus aidingensis MP602, isolated from Cryptomeria fortunei in Tianmu mountain in China.</title>
        <authorList>
            <person name="Wang Y."/>
            <person name="Lu P."/>
            <person name="Zhang L."/>
        </authorList>
    </citation>
    <scope>NUCLEOTIDE SEQUENCE [LARGE SCALE GENOMIC DNA]</scope>
    <source>
        <strain evidence="15 16">MP602</strain>
    </source>
</reference>
<evidence type="ECO:0000256" key="2">
    <source>
        <dbReference type="ARBA" id="ARBA00022448"/>
    </source>
</evidence>
<sequence length="464" mass="48858">MSKYNELSKKIIEGAGGTNNIKVVNHCATRLRLTVSDIERVKQEELKQLKGVMGVVNRGNELQVIIGTDVANVYSSVLQVGEFSETQAKQAAAVELVEGEEQKKNKKNPFAVIVDFISGTFVPVLPVLVAAGLVAAVLNIAVTFFGLSDTSGTYTVLTAINNAGFFFLPIFIGYSAARKLSINPLMGMYLGAILVHSSINNAEGLNFLGITIPQVTYSTSVIPIILGVLFMSVVDKGWNKVIPKEIKFFAQPLLTIMIVTPITLIVLGPLGNFIGTYIASGLNFVNEELGWLSVGLIGALTPLLVMTGTNQALFPLVFASMADNGYDAFVMSGMLAANVAIGSAALAMTLLKKDKDTKAMSLSAGITGVMGITEPAIFGVLIRFRAALIGAITGGLVGGIFAGIVFLKQYAVVSPGIAAIPTFIPTDGSGLSANFWYSLVTIVLAAIVSFAGTIIASKSGKFKS</sequence>
<feature type="transmembrane region" description="Helical" evidence="12">
    <location>
        <begin position="329"/>
        <end position="350"/>
    </location>
</feature>
<keyword evidence="2" id="KW-0813">Transport</keyword>
<evidence type="ECO:0000256" key="4">
    <source>
        <dbReference type="ARBA" id="ARBA00022597"/>
    </source>
</evidence>
<feature type="transmembrane region" description="Helical" evidence="12">
    <location>
        <begin position="388"/>
        <end position="407"/>
    </location>
</feature>
<dbReference type="InterPro" id="IPR013013">
    <property type="entry name" value="PTS_EIIC_1"/>
</dbReference>
<evidence type="ECO:0000256" key="12">
    <source>
        <dbReference type="SAM" id="Phobius"/>
    </source>
</evidence>
<evidence type="ECO:0000313" key="16">
    <source>
        <dbReference type="Proteomes" id="UP000027980"/>
    </source>
</evidence>
<evidence type="ECO:0000256" key="11">
    <source>
        <dbReference type="PROSITE-ProRule" id="PRU00421"/>
    </source>
</evidence>
<dbReference type="GO" id="GO:0005886">
    <property type="term" value="C:plasma membrane"/>
    <property type="evidence" value="ECO:0007669"/>
    <property type="project" value="UniProtKB-SubCell"/>
</dbReference>
<dbReference type="InterPro" id="IPR036878">
    <property type="entry name" value="Glu_permease_IIB"/>
</dbReference>
<dbReference type="InterPro" id="IPR018113">
    <property type="entry name" value="PTrfase_EIIB_Cys"/>
</dbReference>
<dbReference type="SUPFAM" id="SSF55604">
    <property type="entry name" value="Glucose permease domain IIB"/>
    <property type="match status" value="1"/>
</dbReference>
<evidence type="ECO:0000256" key="1">
    <source>
        <dbReference type="ARBA" id="ARBA00004651"/>
    </source>
</evidence>
<protein>
    <recommendedName>
        <fullName evidence="17">PTS sugar transporter</fullName>
    </recommendedName>
</protein>
<keyword evidence="5" id="KW-0808">Transferase</keyword>
<evidence type="ECO:0000256" key="6">
    <source>
        <dbReference type="ARBA" id="ARBA00022683"/>
    </source>
</evidence>
<feature type="transmembrane region" description="Helical" evidence="12">
    <location>
        <begin position="435"/>
        <end position="456"/>
    </location>
</feature>
<keyword evidence="10 12" id="KW-0472">Membrane</keyword>
<evidence type="ECO:0000256" key="9">
    <source>
        <dbReference type="ARBA" id="ARBA00022989"/>
    </source>
</evidence>
<dbReference type="KEGG" id="tap:GZ22_02530"/>
<dbReference type="GO" id="GO:0015771">
    <property type="term" value="P:trehalose transport"/>
    <property type="evidence" value="ECO:0007669"/>
    <property type="project" value="TreeGrafter"/>
</dbReference>
<keyword evidence="4" id="KW-0762">Sugar transport</keyword>
<dbReference type="GeneID" id="34222171"/>
<evidence type="ECO:0000256" key="7">
    <source>
        <dbReference type="ARBA" id="ARBA00022692"/>
    </source>
</evidence>
<dbReference type="Pfam" id="PF00367">
    <property type="entry name" value="PTS_EIIB"/>
    <property type="match status" value="1"/>
</dbReference>
<feature type="domain" description="PTS EIIC type-1" evidence="14">
    <location>
        <begin position="115"/>
        <end position="464"/>
    </location>
</feature>
<feature type="transmembrane region" description="Helical" evidence="12">
    <location>
        <begin position="154"/>
        <end position="174"/>
    </location>
</feature>
<keyword evidence="6" id="KW-0598">Phosphotransferase system</keyword>
<dbReference type="CDD" id="cd00212">
    <property type="entry name" value="PTS_IIB_glc"/>
    <property type="match status" value="1"/>
</dbReference>
<keyword evidence="8" id="KW-0418">Kinase</keyword>
<feature type="transmembrane region" description="Helical" evidence="12">
    <location>
        <begin position="211"/>
        <end position="233"/>
    </location>
</feature>
<dbReference type="EMBL" id="CP008876">
    <property type="protein sequence ID" value="AIF65632.1"/>
    <property type="molecule type" value="Genomic_DNA"/>
</dbReference>
<dbReference type="PANTHER" id="PTHR30175:SF1">
    <property type="entry name" value="PTS SYSTEM ARBUTIN-, CELLOBIOSE-, AND SALICIN-SPECIFIC EIIBC COMPONENT-RELATED"/>
    <property type="match status" value="1"/>
</dbReference>
<dbReference type="HOGENOM" id="CLU_012312_2_0_9"/>
<dbReference type="Pfam" id="PF02378">
    <property type="entry name" value="PTS_EIIC"/>
    <property type="match status" value="1"/>
</dbReference>
<dbReference type="Gene3D" id="3.30.1360.60">
    <property type="entry name" value="Glucose permease domain IIB"/>
    <property type="match status" value="1"/>
</dbReference>
<name>A0A075LIC3_9BACI</name>
<evidence type="ECO:0000259" key="13">
    <source>
        <dbReference type="PROSITE" id="PS51098"/>
    </source>
</evidence>
<feature type="transmembrane region" description="Helical" evidence="12">
    <location>
        <begin position="291"/>
        <end position="317"/>
    </location>
</feature>
<dbReference type="OrthoDB" id="9769191at2"/>
<comment type="subcellular location">
    <subcellularLocation>
        <location evidence="1">Cell membrane</location>
        <topology evidence="1">Multi-pass membrane protein</topology>
    </subcellularLocation>
</comment>
<evidence type="ECO:0000256" key="5">
    <source>
        <dbReference type="ARBA" id="ARBA00022679"/>
    </source>
</evidence>
<accession>A0A075LIC3</accession>
<evidence type="ECO:0000259" key="14">
    <source>
        <dbReference type="PROSITE" id="PS51103"/>
    </source>
</evidence>
<evidence type="ECO:0000256" key="3">
    <source>
        <dbReference type="ARBA" id="ARBA00022475"/>
    </source>
</evidence>
<dbReference type="PROSITE" id="PS01035">
    <property type="entry name" value="PTS_EIIB_TYPE_1_CYS"/>
    <property type="match status" value="1"/>
</dbReference>
<feature type="active site" description="Phosphocysteine intermediate; for EIIB activity" evidence="11">
    <location>
        <position position="27"/>
    </location>
</feature>
<dbReference type="Proteomes" id="UP000027980">
    <property type="component" value="Chromosome"/>
</dbReference>
<organism evidence="15 16">
    <name type="scientific">Terribacillus saccharophilus</name>
    <dbReference type="NCBI Taxonomy" id="361277"/>
    <lineage>
        <taxon>Bacteria</taxon>
        <taxon>Bacillati</taxon>
        <taxon>Bacillota</taxon>
        <taxon>Bacilli</taxon>
        <taxon>Bacillales</taxon>
        <taxon>Bacillaceae</taxon>
        <taxon>Terribacillus</taxon>
    </lineage>
</organism>
<dbReference type="GO" id="GO:0009401">
    <property type="term" value="P:phosphoenolpyruvate-dependent sugar phosphotransferase system"/>
    <property type="evidence" value="ECO:0007669"/>
    <property type="project" value="UniProtKB-KW"/>
</dbReference>
<proteinExistence type="predicted"/>
<dbReference type="InterPro" id="IPR001996">
    <property type="entry name" value="PTS_IIB_1"/>
</dbReference>
<feature type="transmembrane region" description="Helical" evidence="12">
    <location>
        <begin position="253"/>
        <end position="279"/>
    </location>
</feature>
<dbReference type="InterPro" id="IPR003352">
    <property type="entry name" value="PTS_EIIC"/>
</dbReference>
<evidence type="ECO:0000313" key="15">
    <source>
        <dbReference type="EMBL" id="AIF65632.1"/>
    </source>
</evidence>
<feature type="transmembrane region" description="Helical" evidence="12">
    <location>
        <begin position="362"/>
        <end position="381"/>
    </location>
</feature>
<evidence type="ECO:0000256" key="10">
    <source>
        <dbReference type="ARBA" id="ARBA00023136"/>
    </source>
</evidence>
<dbReference type="GO" id="GO:0008982">
    <property type="term" value="F:protein-N(PI)-phosphohistidine-sugar phosphotransferase activity"/>
    <property type="evidence" value="ECO:0007669"/>
    <property type="project" value="InterPro"/>
</dbReference>
<keyword evidence="9 12" id="KW-1133">Transmembrane helix</keyword>
<dbReference type="FunFam" id="3.30.1360.60:FF:000001">
    <property type="entry name" value="PTS system glucose-specific IIBC component PtsG"/>
    <property type="match status" value="1"/>
</dbReference>
<feature type="transmembrane region" description="Helical" evidence="12">
    <location>
        <begin position="181"/>
        <end position="199"/>
    </location>
</feature>
<dbReference type="GO" id="GO:0016301">
    <property type="term" value="F:kinase activity"/>
    <property type="evidence" value="ECO:0007669"/>
    <property type="project" value="UniProtKB-KW"/>
</dbReference>
<dbReference type="PROSITE" id="PS51098">
    <property type="entry name" value="PTS_EIIB_TYPE_1"/>
    <property type="match status" value="1"/>
</dbReference>
<evidence type="ECO:0008006" key="17">
    <source>
        <dbReference type="Google" id="ProtNLM"/>
    </source>
</evidence>
<dbReference type="GO" id="GO:0090589">
    <property type="term" value="F:protein-phosphocysteine-trehalose phosphotransferase system transporter activity"/>
    <property type="evidence" value="ECO:0007669"/>
    <property type="project" value="TreeGrafter"/>
</dbReference>